<dbReference type="Gene3D" id="2.30.170.20">
    <property type="entry name" value="Ribosomal protein L24e"/>
    <property type="match status" value="1"/>
</dbReference>
<dbReference type="GO" id="GO:0022625">
    <property type="term" value="C:cytosolic large ribosomal subunit"/>
    <property type="evidence" value="ECO:0007669"/>
    <property type="project" value="TreeGrafter"/>
</dbReference>
<dbReference type="PANTHER" id="PTHR10792">
    <property type="entry name" value="60S RIBOSOMAL PROTEIN L24"/>
    <property type="match status" value="1"/>
</dbReference>
<evidence type="ECO:0000313" key="6">
    <source>
        <dbReference type="EMBL" id="PXF44857.1"/>
    </source>
</evidence>
<evidence type="ECO:0000259" key="5">
    <source>
        <dbReference type="Pfam" id="PF01246"/>
    </source>
</evidence>
<accession>A0A2V3ISZ8</accession>
<evidence type="ECO:0000256" key="4">
    <source>
        <dbReference type="SAM" id="MobiDB-lite"/>
    </source>
</evidence>
<dbReference type="InterPro" id="IPR056366">
    <property type="entry name" value="Ribosomal_eL24"/>
</dbReference>
<feature type="region of interest" description="Disordered" evidence="4">
    <location>
        <begin position="113"/>
        <end position="144"/>
    </location>
</feature>
<evidence type="ECO:0000313" key="7">
    <source>
        <dbReference type="Proteomes" id="UP000247409"/>
    </source>
</evidence>
<proteinExistence type="inferred from homology"/>
<dbReference type="InterPro" id="IPR038630">
    <property type="entry name" value="L24e/L24_sf"/>
</dbReference>
<dbReference type="PROSITE" id="PS01073">
    <property type="entry name" value="RIBOSOMAL_L24E"/>
    <property type="match status" value="1"/>
</dbReference>
<dbReference type="Proteomes" id="UP000247409">
    <property type="component" value="Unassembled WGS sequence"/>
</dbReference>
<organism evidence="6 7">
    <name type="scientific">Gracilariopsis chorda</name>
    <dbReference type="NCBI Taxonomy" id="448386"/>
    <lineage>
        <taxon>Eukaryota</taxon>
        <taxon>Rhodophyta</taxon>
        <taxon>Florideophyceae</taxon>
        <taxon>Rhodymeniophycidae</taxon>
        <taxon>Gracilariales</taxon>
        <taxon>Gracilariaceae</taxon>
        <taxon>Gracilariopsis</taxon>
    </lineage>
</organism>
<feature type="domain" description="Large ribosomal subunit protein eL24-related N-terminal" evidence="5">
    <location>
        <begin position="4"/>
        <end position="68"/>
    </location>
</feature>
<evidence type="ECO:0000256" key="1">
    <source>
        <dbReference type="ARBA" id="ARBA00005647"/>
    </source>
</evidence>
<dbReference type="InterPro" id="IPR000988">
    <property type="entry name" value="Ribosomal_eL24-rel_N"/>
</dbReference>
<dbReference type="Pfam" id="PF01246">
    <property type="entry name" value="Ribosomal_L24e"/>
    <property type="match status" value="1"/>
</dbReference>
<keyword evidence="7" id="KW-1185">Reference proteome</keyword>
<comment type="caution">
    <text evidence="6">The sequence shown here is derived from an EMBL/GenBank/DDBJ whole genome shotgun (WGS) entry which is preliminary data.</text>
</comment>
<dbReference type="OrthoDB" id="1727108at2759"/>
<comment type="similarity">
    <text evidence="1">Belongs to the eukaryotic ribosomal protein eL24 family.</text>
</comment>
<name>A0A2V3ISZ8_9FLOR</name>
<dbReference type="CDD" id="cd00472">
    <property type="entry name" value="Ribosomal_L24e_L24"/>
    <property type="match status" value="1"/>
</dbReference>
<protein>
    <submittedName>
        <fullName evidence="6">60S ribosomal protein L24</fullName>
    </submittedName>
</protein>
<gene>
    <name evidence="6" type="ORF">BWQ96_05347</name>
</gene>
<dbReference type="GO" id="GO:0003729">
    <property type="term" value="F:mRNA binding"/>
    <property type="evidence" value="ECO:0007669"/>
    <property type="project" value="TreeGrafter"/>
</dbReference>
<reference evidence="6 7" key="1">
    <citation type="journal article" date="2018" name="Mol. Biol. Evol.">
        <title>Analysis of the draft genome of the red seaweed Gracilariopsis chorda provides insights into genome size evolution in Rhodophyta.</title>
        <authorList>
            <person name="Lee J."/>
            <person name="Yang E.C."/>
            <person name="Graf L."/>
            <person name="Yang J.H."/>
            <person name="Qiu H."/>
            <person name="Zel Zion U."/>
            <person name="Chan C.X."/>
            <person name="Stephens T.G."/>
            <person name="Weber A.P.M."/>
            <person name="Boo G.H."/>
            <person name="Boo S.M."/>
            <person name="Kim K.M."/>
            <person name="Shin Y."/>
            <person name="Jung M."/>
            <person name="Lee S.J."/>
            <person name="Yim H.S."/>
            <person name="Lee J.H."/>
            <person name="Bhattacharya D."/>
            <person name="Yoon H.S."/>
        </authorList>
    </citation>
    <scope>NUCLEOTIDE SEQUENCE [LARGE SCALE GENOMIC DNA]</scope>
    <source>
        <strain evidence="6 7">SKKU-2015</strain>
        <tissue evidence="6">Whole body</tissue>
    </source>
</reference>
<dbReference type="STRING" id="448386.A0A2V3ISZ8"/>
<dbReference type="InterPro" id="IPR023442">
    <property type="entry name" value="Ribosomal_eL24_CS"/>
</dbReference>
<dbReference type="GO" id="GO:0003735">
    <property type="term" value="F:structural constituent of ribosome"/>
    <property type="evidence" value="ECO:0007669"/>
    <property type="project" value="InterPro"/>
</dbReference>
<dbReference type="EMBL" id="NBIV01000079">
    <property type="protein sequence ID" value="PXF44857.1"/>
    <property type="molecule type" value="Genomic_DNA"/>
</dbReference>
<keyword evidence="2 6" id="KW-0689">Ribosomal protein</keyword>
<sequence length="144" mass="16721">MVVKTDLCNYSGFRIYPGHGRRYIRIDGRQYVFVNAKSEASFHMKRKPAKHSWTQLYRRLNKKGVQEETQRRRTRRKMSSAPKAVEGASLEVIKAKRNQRPEVRKAAREAALKDIKERKKGMKTKRGPVPSAKGAQKMPVAQRR</sequence>
<keyword evidence="3" id="KW-0687">Ribonucleoprotein</keyword>
<dbReference type="FunFam" id="2.30.170.20:FF:000003">
    <property type="entry name" value="60S ribosomal protein L24"/>
    <property type="match status" value="1"/>
</dbReference>
<dbReference type="SUPFAM" id="SSF57716">
    <property type="entry name" value="Glucocorticoid receptor-like (DNA-binding domain)"/>
    <property type="match status" value="1"/>
</dbReference>
<dbReference type="GO" id="GO:0002181">
    <property type="term" value="P:cytoplasmic translation"/>
    <property type="evidence" value="ECO:0007669"/>
    <property type="project" value="TreeGrafter"/>
</dbReference>
<dbReference type="AlphaFoldDB" id="A0A2V3ISZ8"/>
<evidence type="ECO:0000256" key="3">
    <source>
        <dbReference type="ARBA" id="ARBA00023274"/>
    </source>
</evidence>
<feature type="region of interest" description="Disordered" evidence="4">
    <location>
        <begin position="62"/>
        <end position="87"/>
    </location>
</feature>
<evidence type="ECO:0000256" key="2">
    <source>
        <dbReference type="ARBA" id="ARBA00022980"/>
    </source>
</evidence>
<dbReference type="PANTHER" id="PTHR10792:SF1">
    <property type="entry name" value="RIBOSOMAL PROTEIN L24"/>
    <property type="match status" value="1"/>
</dbReference>
<dbReference type="Gene3D" id="6.10.250.1270">
    <property type="match status" value="1"/>
</dbReference>